<dbReference type="GO" id="GO:0055085">
    <property type="term" value="P:transmembrane transport"/>
    <property type="evidence" value="ECO:0007669"/>
    <property type="project" value="InterPro"/>
</dbReference>
<dbReference type="PANTHER" id="PTHR42929:SF1">
    <property type="entry name" value="INNER MEMBRANE ABC TRANSPORTER PERMEASE PROTEIN YDCU-RELATED"/>
    <property type="match status" value="1"/>
</dbReference>
<evidence type="ECO:0000256" key="5">
    <source>
        <dbReference type="ARBA" id="ARBA00022692"/>
    </source>
</evidence>
<dbReference type="AlphaFoldDB" id="A0A926HT51"/>
<evidence type="ECO:0000256" key="6">
    <source>
        <dbReference type="ARBA" id="ARBA00022989"/>
    </source>
</evidence>
<comment type="similarity">
    <text evidence="2">Belongs to the binding-protein-dependent transport system permease family. CysTW subfamily.</text>
</comment>
<dbReference type="Proteomes" id="UP000620366">
    <property type="component" value="Unassembled WGS sequence"/>
</dbReference>
<keyword evidence="3 8" id="KW-0813">Transport</keyword>
<name>A0A926HT51_9FIRM</name>
<dbReference type="InterPro" id="IPR000515">
    <property type="entry name" value="MetI-like"/>
</dbReference>
<feature type="transmembrane region" description="Helical" evidence="8">
    <location>
        <begin position="188"/>
        <end position="209"/>
    </location>
</feature>
<comment type="caution">
    <text evidence="10">The sequence shown here is derived from an EMBL/GenBank/DDBJ whole genome shotgun (WGS) entry which is preliminary data.</text>
</comment>
<feature type="transmembrane region" description="Helical" evidence="8">
    <location>
        <begin position="244"/>
        <end position="264"/>
    </location>
</feature>
<feature type="transmembrane region" description="Helical" evidence="8">
    <location>
        <begin position="99"/>
        <end position="120"/>
    </location>
</feature>
<dbReference type="PANTHER" id="PTHR42929">
    <property type="entry name" value="INNER MEMBRANE ABC TRANSPORTER PERMEASE PROTEIN YDCU-RELATED-RELATED"/>
    <property type="match status" value="1"/>
</dbReference>
<evidence type="ECO:0000256" key="8">
    <source>
        <dbReference type="RuleBase" id="RU363032"/>
    </source>
</evidence>
<dbReference type="RefSeq" id="WP_249299231.1">
    <property type="nucleotide sequence ID" value="NZ_JACRSP010000001.1"/>
</dbReference>
<feature type="transmembrane region" description="Helical" evidence="8">
    <location>
        <begin position="67"/>
        <end position="87"/>
    </location>
</feature>
<dbReference type="InterPro" id="IPR035906">
    <property type="entry name" value="MetI-like_sf"/>
</dbReference>
<keyword evidence="5 8" id="KW-0812">Transmembrane</keyword>
<gene>
    <name evidence="10" type="ORF">H8695_02190</name>
</gene>
<evidence type="ECO:0000256" key="3">
    <source>
        <dbReference type="ARBA" id="ARBA00022448"/>
    </source>
</evidence>
<dbReference type="CDD" id="cd06261">
    <property type="entry name" value="TM_PBP2"/>
    <property type="match status" value="1"/>
</dbReference>
<comment type="subcellular location">
    <subcellularLocation>
        <location evidence="1 8">Cell membrane</location>
        <topology evidence="1 8">Multi-pass membrane protein</topology>
    </subcellularLocation>
</comment>
<dbReference type="SUPFAM" id="SSF161098">
    <property type="entry name" value="MetI-like"/>
    <property type="match status" value="1"/>
</dbReference>
<evidence type="ECO:0000313" key="10">
    <source>
        <dbReference type="EMBL" id="MBC8535504.1"/>
    </source>
</evidence>
<sequence>MKRSSFAYPYTLIALILFLAPLVLIVFYSFTTAGPDGGVSATLENFKRFFDFDNPQYMLVLLKSFKVALISTVICLLVGFPMAYILSKMKPRMRNFVSVLFILPMWMNFLLRIYAWMTLLEKNGLINNLLRSIGLPGLNIMYTEGAVVLGTVYNFLPFMILPIYNVLTKLDNSLIEASHDLGAGRARTFFKVVVPLSLPGVFSGINMVFMPAVTTFAISRLLGGTDSVLIGDLIEKQFKLVDDWGFGSAMSVIIMLLVLLVMFISSKFENDKEEGGMLF</sequence>
<evidence type="ECO:0000256" key="7">
    <source>
        <dbReference type="ARBA" id="ARBA00023136"/>
    </source>
</evidence>
<dbReference type="EMBL" id="JACRSP010000001">
    <property type="protein sequence ID" value="MBC8535504.1"/>
    <property type="molecule type" value="Genomic_DNA"/>
</dbReference>
<evidence type="ECO:0000256" key="1">
    <source>
        <dbReference type="ARBA" id="ARBA00004651"/>
    </source>
</evidence>
<accession>A0A926HT51</accession>
<feature type="transmembrane region" description="Helical" evidence="8">
    <location>
        <begin position="7"/>
        <end position="30"/>
    </location>
</feature>
<dbReference type="Pfam" id="PF00528">
    <property type="entry name" value="BPD_transp_1"/>
    <property type="match status" value="1"/>
</dbReference>
<evidence type="ECO:0000313" key="11">
    <source>
        <dbReference type="Proteomes" id="UP000620366"/>
    </source>
</evidence>
<reference evidence="10" key="1">
    <citation type="submission" date="2020-08" db="EMBL/GenBank/DDBJ databases">
        <title>Genome public.</title>
        <authorList>
            <person name="Liu C."/>
            <person name="Sun Q."/>
        </authorList>
    </citation>
    <scope>NUCLEOTIDE SEQUENCE</scope>
    <source>
        <strain evidence="10">BX7</strain>
    </source>
</reference>
<keyword evidence="6 8" id="KW-1133">Transmembrane helix</keyword>
<keyword evidence="11" id="KW-1185">Reference proteome</keyword>
<protein>
    <submittedName>
        <fullName evidence="10">ABC transporter permease</fullName>
    </submittedName>
</protein>
<evidence type="ECO:0000259" key="9">
    <source>
        <dbReference type="PROSITE" id="PS50928"/>
    </source>
</evidence>
<feature type="domain" description="ABC transmembrane type-1" evidence="9">
    <location>
        <begin position="61"/>
        <end position="265"/>
    </location>
</feature>
<dbReference type="Gene3D" id="1.10.3720.10">
    <property type="entry name" value="MetI-like"/>
    <property type="match status" value="1"/>
</dbReference>
<keyword evidence="4" id="KW-1003">Cell membrane</keyword>
<proteinExistence type="inferred from homology"/>
<evidence type="ECO:0000256" key="2">
    <source>
        <dbReference type="ARBA" id="ARBA00007069"/>
    </source>
</evidence>
<feature type="transmembrane region" description="Helical" evidence="8">
    <location>
        <begin position="140"/>
        <end position="167"/>
    </location>
</feature>
<dbReference type="PROSITE" id="PS50928">
    <property type="entry name" value="ABC_TM1"/>
    <property type="match status" value="1"/>
</dbReference>
<organism evidence="10 11">
    <name type="scientific">Feifania hominis</name>
    <dbReference type="NCBI Taxonomy" id="2763660"/>
    <lineage>
        <taxon>Bacteria</taxon>
        <taxon>Bacillati</taxon>
        <taxon>Bacillota</taxon>
        <taxon>Clostridia</taxon>
        <taxon>Eubacteriales</taxon>
        <taxon>Feifaniaceae</taxon>
        <taxon>Feifania</taxon>
    </lineage>
</organism>
<dbReference type="GO" id="GO:0005886">
    <property type="term" value="C:plasma membrane"/>
    <property type="evidence" value="ECO:0007669"/>
    <property type="project" value="UniProtKB-SubCell"/>
</dbReference>
<evidence type="ECO:0000256" key="4">
    <source>
        <dbReference type="ARBA" id="ARBA00022475"/>
    </source>
</evidence>
<keyword evidence="7 8" id="KW-0472">Membrane</keyword>